<dbReference type="Proteomes" id="UP000614287">
    <property type="component" value="Unassembled WGS sequence"/>
</dbReference>
<dbReference type="EMBL" id="BMZG01000002">
    <property type="protein sequence ID" value="GHA66154.1"/>
    <property type="molecule type" value="Genomic_DNA"/>
</dbReference>
<evidence type="ECO:0000313" key="3">
    <source>
        <dbReference type="Proteomes" id="UP000614287"/>
    </source>
</evidence>
<evidence type="ECO:0000313" key="2">
    <source>
        <dbReference type="EMBL" id="GHA66154.1"/>
    </source>
</evidence>
<keyword evidence="3" id="KW-1185">Reference proteome</keyword>
<organism evidence="2 3">
    <name type="scientific">Formosimonas limnophila</name>
    <dbReference type="NCBI Taxonomy" id="1384487"/>
    <lineage>
        <taxon>Bacteria</taxon>
        <taxon>Pseudomonadati</taxon>
        <taxon>Pseudomonadota</taxon>
        <taxon>Betaproteobacteria</taxon>
        <taxon>Burkholderiales</taxon>
        <taxon>Burkholderiaceae</taxon>
        <taxon>Formosimonas</taxon>
    </lineage>
</organism>
<sequence>MTTLNDLSPDSNRINPVSGRPLPKHMANPHTNVDIIHGGGGGGGGEAAFVAYTGTHDVRSIDNGQTAFYDITLPLDDTSQYSFTVAGYVSEPMAFVRFNYLGGGVLRLEVENQSGQTIPQTTVKITATQLF</sequence>
<proteinExistence type="predicted"/>
<protein>
    <submittedName>
        <fullName evidence="2">Uncharacterized protein</fullName>
    </submittedName>
</protein>
<feature type="region of interest" description="Disordered" evidence="1">
    <location>
        <begin position="1"/>
        <end position="26"/>
    </location>
</feature>
<comment type="caution">
    <text evidence="2">The sequence shown here is derived from an EMBL/GenBank/DDBJ whole genome shotgun (WGS) entry which is preliminary data.</text>
</comment>
<feature type="compositionally biased region" description="Polar residues" evidence="1">
    <location>
        <begin position="1"/>
        <end position="15"/>
    </location>
</feature>
<dbReference type="RefSeq" id="WP_189490704.1">
    <property type="nucleotide sequence ID" value="NZ_BMZG01000002.1"/>
</dbReference>
<name>A0A8J3CLZ2_9BURK</name>
<accession>A0A8J3CLZ2</accession>
<reference evidence="2" key="2">
    <citation type="submission" date="2020-09" db="EMBL/GenBank/DDBJ databases">
        <authorList>
            <person name="Sun Q."/>
            <person name="Kim S."/>
        </authorList>
    </citation>
    <scope>NUCLEOTIDE SEQUENCE</scope>
    <source>
        <strain evidence="2">KCTC 32501</strain>
    </source>
</reference>
<reference evidence="2" key="1">
    <citation type="journal article" date="2014" name="Int. J. Syst. Evol. Microbiol.">
        <title>Complete genome sequence of Corynebacterium casei LMG S-19264T (=DSM 44701T), isolated from a smear-ripened cheese.</title>
        <authorList>
            <consortium name="US DOE Joint Genome Institute (JGI-PGF)"/>
            <person name="Walter F."/>
            <person name="Albersmeier A."/>
            <person name="Kalinowski J."/>
            <person name="Ruckert C."/>
        </authorList>
    </citation>
    <scope>NUCLEOTIDE SEQUENCE</scope>
    <source>
        <strain evidence="2">KCTC 32501</strain>
    </source>
</reference>
<gene>
    <name evidence="2" type="ORF">GCM10009007_03260</name>
</gene>
<evidence type="ECO:0000256" key="1">
    <source>
        <dbReference type="SAM" id="MobiDB-lite"/>
    </source>
</evidence>
<dbReference type="AlphaFoldDB" id="A0A8J3CLZ2"/>